<dbReference type="AlphaFoldDB" id="A0A072PE86"/>
<dbReference type="GeneID" id="25280451"/>
<dbReference type="Gene3D" id="3.40.50.1820">
    <property type="entry name" value="alpha/beta hydrolase"/>
    <property type="match status" value="1"/>
</dbReference>
<dbReference type="Proteomes" id="UP000027920">
    <property type="component" value="Unassembled WGS sequence"/>
</dbReference>
<sequence length="334" mass="36950">MPDHSHYFESDPDWAHFAAQNGYSLKSPPYEIPKLDLASNRTAQHVSEGTWAAEHPLSSVGYESTAATVSARDGFNIPVKISRPVTSRAPGDKPLPLLFVTHGGGWVQGTHTTEEAWLLWPLYEHFDFVVLSVEYRLAPDSPAPTYIDDSWDVLTDVLARSGELHFDPDRVILAGSSAGAGVAASVSQIARAENVKIYAVLLNVPVLCDYRHFPESEYPYTSYEECGGAFFSSGEMRAIWDIVAPEPEGGLDPKISPLLGNLGGLPYHVIYVAGQDPLRDEAIAYAEKLEKAGGKTSTTVYQGVPHNFGEFWPLEATQRWWVDIRKHVREILER</sequence>
<organism evidence="3 4">
    <name type="scientific">Exophiala aquamarina CBS 119918</name>
    <dbReference type="NCBI Taxonomy" id="1182545"/>
    <lineage>
        <taxon>Eukaryota</taxon>
        <taxon>Fungi</taxon>
        <taxon>Dikarya</taxon>
        <taxon>Ascomycota</taxon>
        <taxon>Pezizomycotina</taxon>
        <taxon>Eurotiomycetes</taxon>
        <taxon>Chaetothyriomycetidae</taxon>
        <taxon>Chaetothyriales</taxon>
        <taxon>Herpotrichiellaceae</taxon>
        <taxon>Exophiala</taxon>
    </lineage>
</organism>
<reference evidence="3 4" key="1">
    <citation type="submission" date="2013-03" db="EMBL/GenBank/DDBJ databases">
        <title>The Genome Sequence of Exophiala aquamarina CBS 119918.</title>
        <authorList>
            <consortium name="The Broad Institute Genomics Platform"/>
            <person name="Cuomo C."/>
            <person name="de Hoog S."/>
            <person name="Gorbushina A."/>
            <person name="Walker B."/>
            <person name="Young S.K."/>
            <person name="Zeng Q."/>
            <person name="Gargeya S."/>
            <person name="Fitzgerald M."/>
            <person name="Haas B."/>
            <person name="Abouelleil A."/>
            <person name="Allen A.W."/>
            <person name="Alvarado L."/>
            <person name="Arachchi H.M."/>
            <person name="Berlin A.M."/>
            <person name="Chapman S.B."/>
            <person name="Gainer-Dewar J."/>
            <person name="Goldberg J."/>
            <person name="Griggs A."/>
            <person name="Gujja S."/>
            <person name="Hansen M."/>
            <person name="Howarth C."/>
            <person name="Imamovic A."/>
            <person name="Ireland A."/>
            <person name="Larimer J."/>
            <person name="McCowan C."/>
            <person name="Murphy C."/>
            <person name="Pearson M."/>
            <person name="Poon T.W."/>
            <person name="Priest M."/>
            <person name="Roberts A."/>
            <person name="Saif S."/>
            <person name="Shea T."/>
            <person name="Sisk P."/>
            <person name="Sykes S."/>
            <person name="Wortman J."/>
            <person name="Nusbaum C."/>
            <person name="Birren B."/>
        </authorList>
    </citation>
    <scope>NUCLEOTIDE SEQUENCE [LARGE SCALE GENOMIC DNA]</scope>
    <source>
        <strain evidence="3 4">CBS 119918</strain>
    </source>
</reference>
<dbReference type="PANTHER" id="PTHR48081">
    <property type="entry name" value="AB HYDROLASE SUPERFAMILY PROTEIN C4A8.06C"/>
    <property type="match status" value="1"/>
</dbReference>
<dbReference type="VEuPathDB" id="FungiDB:A1O9_05526"/>
<keyword evidence="4" id="KW-1185">Reference proteome</keyword>
<dbReference type="InterPro" id="IPR029058">
    <property type="entry name" value="AB_hydrolase_fold"/>
</dbReference>
<accession>A0A072PE86</accession>
<feature type="domain" description="Alpha/beta hydrolase fold-3" evidence="2">
    <location>
        <begin position="99"/>
        <end position="308"/>
    </location>
</feature>
<evidence type="ECO:0000313" key="3">
    <source>
        <dbReference type="EMBL" id="KEF57608.1"/>
    </source>
</evidence>
<evidence type="ECO:0000313" key="4">
    <source>
        <dbReference type="Proteomes" id="UP000027920"/>
    </source>
</evidence>
<evidence type="ECO:0000256" key="1">
    <source>
        <dbReference type="ARBA" id="ARBA00022801"/>
    </source>
</evidence>
<keyword evidence="1" id="KW-0378">Hydrolase</keyword>
<dbReference type="InterPro" id="IPR050300">
    <property type="entry name" value="GDXG_lipolytic_enzyme"/>
</dbReference>
<dbReference type="PANTHER" id="PTHR48081:SF8">
    <property type="entry name" value="ALPHA_BETA HYDROLASE FOLD-3 DOMAIN-CONTAINING PROTEIN-RELATED"/>
    <property type="match status" value="1"/>
</dbReference>
<proteinExistence type="predicted"/>
<dbReference type="EMBL" id="AMGV01000004">
    <property type="protein sequence ID" value="KEF57608.1"/>
    <property type="molecule type" value="Genomic_DNA"/>
</dbReference>
<dbReference type="GO" id="GO:0016787">
    <property type="term" value="F:hydrolase activity"/>
    <property type="evidence" value="ECO:0007669"/>
    <property type="project" value="UniProtKB-KW"/>
</dbReference>
<dbReference type="HOGENOM" id="CLU_012494_6_3_1"/>
<gene>
    <name evidence="3" type="ORF">A1O9_05526</name>
</gene>
<evidence type="ECO:0000259" key="2">
    <source>
        <dbReference type="Pfam" id="PF07859"/>
    </source>
</evidence>
<protein>
    <recommendedName>
        <fullName evidence="2">Alpha/beta hydrolase fold-3 domain-containing protein</fullName>
    </recommendedName>
</protein>
<dbReference type="STRING" id="1182545.A0A072PE86"/>
<dbReference type="RefSeq" id="XP_013260198.1">
    <property type="nucleotide sequence ID" value="XM_013404744.1"/>
</dbReference>
<dbReference type="Pfam" id="PF07859">
    <property type="entry name" value="Abhydrolase_3"/>
    <property type="match status" value="1"/>
</dbReference>
<dbReference type="SUPFAM" id="SSF53474">
    <property type="entry name" value="alpha/beta-Hydrolases"/>
    <property type="match status" value="1"/>
</dbReference>
<name>A0A072PE86_9EURO</name>
<dbReference type="InterPro" id="IPR013094">
    <property type="entry name" value="AB_hydrolase_3"/>
</dbReference>
<comment type="caution">
    <text evidence="3">The sequence shown here is derived from an EMBL/GenBank/DDBJ whole genome shotgun (WGS) entry which is preliminary data.</text>
</comment>
<dbReference type="OrthoDB" id="408631at2759"/>